<keyword evidence="4" id="KW-1185">Reference proteome</keyword>
<name>A0A2N3WNG0_9PSEU</name>
<dbReference type="PANTHER" id="PTHR13847">
    <property type="entry name" value="SARCOSINE DEHYDROGENASE-RELATED"/>
    <property type="match status" value="1"/>
</dbReference>
<feature type="domain" description="FAD dependent oxidoreductase" evidence="2">
    <location>
        <begin position="6"/>
        <end position="394"/>
    </location>
</feature>
<dbReference type="InterPro" id="IPR036188">
    <property type="entry name" value="FAD/NAD-bd_sf"/>
</dbReference>
<organism evidence="3 4">
    <name type="scientific">Amycolatopsis echigonensis</name>
    <dbReference type="NCBI Taxonomy" id="2576905"/>
    <lineage>
        <taxon>Bacteria</taxon>
        <taxon>Bacillati</taxon>
        <taxon>Actinomycetota</taxon>
        <taxon>Actinomycetes</taxon>
        <taxon>Pseudonocardiales</taxon>
        <taxon>Pseudonocardiaceae</taxon>
        <taxon>Amycolatopsis</taxon>
    </lineage>
</organism>
<reference evidence="3 4" key="1">
    <citation type="submission" date="2017-12" db="EMBL/GenBank/DDBJ databases">
        <title>Sequencing the genomes of 1000 Actinobacteria strains.</title>
        <authorList>
            <person name="Klenk H.-P."/>
        </authorList>
    </citation>
    <scope>NUCLEOTIDE SEQUENCE [LARGE SCALE GENOMIC DNA]</scope>
    <source>
        <strain evidence="3 4">DSM 45165</strain>
    </source>
</reference>
<dbReference type="GO" id="GO:0016491">
    <property type="term" value="F:oxidoreductase activity"/>
    <property type="evidence" value="ECO:0007669"/>
    <property type="project" value="UniProtKB-KW"/>
</dbReference>
<dbReference type="GO" id="GO:0005737">
    <property type="term" value="C:cytoplasm"/>
    <property type="evidence" value="ECO:0007669"/>
    <property type="project" value="TreeGrafter"/>
</dbReference>
<dbReference type="InterPro" id="IPR006076">
    <property type="entry name" value="FAD-dep_OxRdtase"/>
</dbReference>
<dbReference type="Pfam" id="PF01266">
    <property type="entry name" value="DAO"/>
    <property type="match status" value="1"/>
</dbReference>
<keyword evidence="1" id="KW-0560">Oxidoreductase</keyword>
<sequence length="421" mass="43706">MVNQPDITVVGAGAVGLSTALFLAQAGASVEVVDSGGIGAGASRNNAGWVVPSMSEPVPSPAALRAAAKWFGRRDGALKIGLEPSAGYVSFLARMLFAARPAAYRRGLAATASLAAGAVAAFDELVRLGVDFERHARGVLLLFVEEHGIQSHLDDLTVMEKLGLPGAELLAGREVRELEPEAGQGVVGGILCRGDQHVAPSSLVDGLAAACAQAGVRLRLHAPVTQIAEGVGCVRLTAGGVSLSTGALVLAAGVGTRALTAMVTKPVRIRGGKGYGFDYRPAPFTLGHAVYLSDHKVAVTPLDQGIRIAGTMEFGAENNKIDHRRAAGVANAMRAYFPRWPVRAPRAWSGLRPLTPDGLPVVGRLPTRAPIYVAAGHAMLGITLGPITGKLLSRQIVTGESDPLLAPFALDRFRSARSKRG</sequence>
<dbReference type="Gene3D" id="3.30.9.10">
    <property type="entry name" value="D-Amino Acid Oxidase, subunit A, domain 2"/>
    <property type="match status" value="1"/>
</dbReference>
<dbReference type="SUPFAM" id="SSF54373">
    <property type="entry name" value="FAD-linked reductases, C-terminal domain"/>
    <property type="match status" value="1"/>
</dbReference>
<accession>A0A2N3WNG0</accession>
<dbReference type="Proteomes" id="UP000233750">
    <property type="component" value="Unassembled WGS sequence"/>
</dbReference>
<dbReference type="SUPFAM" id="SSF51905">
    <property type="entry name" value="FAD/NAD(P)-binding domain"/>
    <property type="match status" value="1"/>
</dbReference>
<evidence type="ECO:0000313" key="3">
    <source>
        <dbReference type="EMBL" id="PKV95393.1"/>
    </source>
</evidence>
<gene>
    <name evidence="3" type="ORF">ATK30_6311</name>
</gene>
<protein>
    <submittedName>
        <fullName evidence="3">D-amino-acid dehydrogenase</fullName>
    </submittedName>
</protein>
<proteinExistence type="predicted"/>
<evidence type="ECO:0000259" key="2">
    <source>
        <dbReference type="Pfam" id="PF01266"/>
    </source>
</evidence>
<dbReference type="EMBL" id="PJMY01000003">
    <property type="protein sequence ID" value="PKV95393.1"/>
    <property type="molecule type" value="Genomic_DNA"/>
</dbReference>
<dbReference type="Gene3D" id="3.50.50.60">
    <property type="entry name" value="FAD/NAD(P)-binding domain"/>
    <property type="match status" value="2"/>
</dbReference>
<comment type="caution">
    <text evidence="3">The sequence shown here is derived from an EMBL/GenBank/DDBJ whole genome shotgun (WGS) entry which is preliminary data.</text>
</comment>
<evidence type="ECO:0000313" key="4">
    <source>
        <dbReference type="Proteomes" id="UP000233750"/>
    </source>
</evidence>
<dbReference type="PANTHER" id="PTHR13847:SF289">
    <property type="entry name" value="GLYCINE OXIDASE"/>
    <property type="match status" value="1"/>
</dbReference>
<evidence type="ECO:0000256" key="1">
    <source>
        <dbReference type="ARBA" id="ARBA00023002"/>
    </source>
</evidence>
<dbReference type="AlphaFoldDB" id="A0A2N3WNG0"/>